<dbReference type="EMBL" id="CP064936">
    <property type="protein sequence ID" value="QQA01274.1"/>
    <property type="molecule type" value="Genomic_DNA"/>
</dbReference>
<evidence type="ECO:0000313" key="2">
    <source>
        <dbReference type="Proteomes" id="UP000595224"/>
    </source>
</evidence>
<sequence length="45" mass="5184">MVFYTNDVHYAIEENTGYAGLAEYKDLLLEKTPYVTLVGLFRVIL</sequence>
<organism evidence="1 2">
    <name type="scientific">Treponema peruense</name>
    <dbReference type="NCBI Taxonomy" id="2787628"/>
    <lineage>
        <taxon>Bacteria</taxon>
        <taxon>Pseudomonadati</taxon>
        <taxon>Spirochaetota</taxon>
        <taxon>Spirochaetia</taxon>
        <taxon>Spirochaetales</taxon>
        <taxon>Treponemataceae</taxon>
        <taxon>Treponema</taxon>
    </lineage>
</organism>
<protein>
    <submittedName>
        <fullName evidence="1">Uncharacterized protein</fullName>
    </submittedName>
</protein>
<dbReference type="AlphaFoldDB" id="A0A7T3RDU1"/>
<gene>
    <name evidence="1" type="ORF">IWA51_01220</name>
</gene>
<proteinExistence type="predicted"/>
<name>A0A7T3RDU1_9SPIR</name>
<reference evidence="1 2" key="1">
    <citation type="submission" date="2020-11" db="EMBL/GenBank/DDBJ databases">
        <title>Treponema Peruensis nv. sp., first commensal Treponema isolated from human feces.</title>
        <authorList>
            <person name="Belkhou C."/>
            <person name="Raes J."/>
        </authorList>
    </citation>
    <scope>NUCLEOTIDE SEQUENCE [LARGE SCALE GENOMIC DNA]</scope>
    <source>
        <strain evidence="1 2">RCC2812</strain>
    </source>
</reference>
<dbReference type="KEGG" id="tper:IWA51_01220"/>
<keyword evidence="2" id="KW-1185">Reference proteome</keyword>
<dbReference type="Proteomes" id="UP000595224">
    <property type="component" value="Chromosome"/>
</dbReference>
<accession>A0A7T3RDU1</accession>
<dbReference type="RefSeq" id="WP_177528147.1">
    <property type="nucleotide sequence ID" value="NZ_CBCSHE010000013.1"/>
</dbReference>
<evidence type="ECO:0000313" key="1">
    <source>
        <dbReference type="EMBL" id="QQA01274.1"/>
    </source>
</evidence>